<sequence>MTVQESATPIDVHTTEGKLADLERRVDEAVHAGSARGVEKQHARGKKTARERIAMLLDEGSFVELDELARHRSTAFGLDKTRPYGDGVVTGYGTVDGRQVCVFAQDFTVFGGSLGEVFGRRSSRSWTWR</sequence>
<dbReference type="InterPro" id="IPR034733">
    <property type="entry name" value="AcCoA_carboxyl_beta"/>
</dbReference>
<reference evidence="2 3" key="2">
    <citation type="submission" date="2020-03" db="EMBL/GenBank/DDBJ databases">
        <authorList>
            <person name="Ichikawa N."/>
            <person name="Kimura A."/>
            <person name="Kitahashi Y."/>
            <person name="Uohara A."/>
        </authorList>
    </citation>
    <scope>NUCLEOTIDE SEQUENCE [LARGE SCALE GENOMIC DNA]</scope>
    <source>
        <strain evidence="2 3">NBRC 105367</strain>
    </source>
</reference>
<dbReference type="AlphaFoldDB" id="A0A6F8YGJ5"/>
<dbReference type="Gene3D" id="3.90.226.10">
    <property type="entry name" value="2-enoyl-CoA Hydratase, Chain A, domain 1"/>
    <property type="match status" value="1"/>
</dbReference>
<keyword evidence="3" id="KW-1185">Reference proteome</keyword>
<gene>
    <name evidence="2" type="ORF">Psuf_025350</name>
</gene>
<dbReference type="EMBL" id="AP022871">
    <property type="protein sequence ID" value="BCB85222.1"/>
    <property type="molecule type" value="Genomic_DNA"/>
</dbReference>
<reference evidence="2 3" key="1">
    <citation type="submission" date="2020-03" db="EMBL/GenBank/DDBJ databases">
        <title>Whole genome shotgun sequence of Phytohabitans suffuscus NBRC 105367.</title>
        <authorList>
            <person name="Komaki H."/>
            <person name="Tamura T."/>
        </authorList>
    </citation>
    <scope>NUCLEOTIDE SEQUENCE [LARGE SCALE GENOMIC DNA]</scope>
    <source>
        <strain evidence="2 3">NBRC 105367</strain>
    </source>
</reference>
<organism evidence="2 3">
    <name type="scientific">Phytohabitans suffuscus</name>
    <dbReference type="NCBI Taxonomy" id="624315"/>
    <lineage>
        <taxon>Bacteria</taxon>
        <taxon>Bacillati</taxon>
        <taxon>Actinomycetota</taxon>
        <taxon>Actinomycetes</taxon>
        <taxon>Micromonosporales</taxon>
        <taxon>Micromonosporaceae</taxon>
    </lineage>
</organism>
<dbReference type="Pfam" id="PF01039">
    <property type="entry name" value="Carboxyl_trans"/>
    <property type="match status" value="1"/>
</dbReference>
<name>A0A6F8YGJ5_9ACTN</name>
<dbReference type="SUPFAM" id="SSF52096">
    <property type="entry name" value="ClpP/crotonase"/>
    <property type="match status" value="1"/>
</dbReference>
<dbReference type="PANTHER" id="PTHR43842:SF2">
    <property type="entry name" value="PROPIONYL-COA CARBOXYLASE BETA CHAIN, MITOCHONDRIAL"/>
    <property type="match status" value="1"/>
</dbReference>
<evidence type="ECO:0000313" key="3">
    <source>
        <dbReference type="Proteomes" id="UP000503011"/>
    </source>
</evidence>
<dbReference type="InterPro" id="IPR029045">
    <property type="entry name" value="ClpP/crotonase-like_dom_sf"/>
</dbReference>
<dbReference type="PANTHER" id="PTHR43842">
    <property type="entry name" value="PROPIONYL-COA CARBOXYLASE BETA CHAIN"/>
    <property type="match status" value="1"/>
</dbReference>
<dbReference type="GO" id="GO:0004658">
    <property type="term" value="F:propionyl-CoA carboxylase activity"/>
    <property type="evidence" value="ECO:0007669"/>
    <property type="project" value="TreeGrafter"/>
</dbReference>
<dbReference type="Proteomes" id="UP000503011">
    <property type="component" value="Chromosome"/>
</dbReference>
<feature type="domain" description="CoA carboxyltransferase N-terminal" evidence="1">
    <location>
        <begin position="15"/>
        <end position="129"/>
    </location>
</feature>
<protein>
    <recommendedName>
        <fullName evidence="1">CoA carboxyltransferase N-terminal domain-containing protein</fullName>
    </recommendedName>
</protein>
<dbReference type="KEGG" id="psuu:Psuf_025350"/>
<dbReference type="PROSITE" id="PS50980">
    <property type="entry name" value="COA_CT_NTER"/>
    <property type="match status" value="1"/>
</dbReference>
<dbReference type="InterPro" id="IPR051047">
    <property type="entry name" value="AccD/PCCB"/>
</dbReference>
<evidence type="ECO:0000313" key="2">
    <source>
        <dbReference type="EMBL" id="BCB85222.1"/>
    </source>
</evidence>
<proteinExistence type="predicted"/>
<accession>A0A6F8YGJ5</accession>
<evidence type="ECO:0000259" key="1">
    <source>
        <dbReference type="PROSITE" id="PS50980"/>
    </source>
</evidence>
<dbReference type="GO" id="GO:0009317">
    <property type="term" value="C:acetyl-CoA carboxylase complex"/>
    <property type="evidence" value="ECO:0007669"/>
    <property type="project" value="TreeGrafter"/>
</dbReference>
<dbReference type="InterPro" id="IPR011762">
    <property type="entry name" value="COA_CT_N"/>
</dbReference>